<evidence type="ECO:0000313" key="1">
    <source>
        <dbReference type="EMBL" id="AWM32569.1"/>
    </source>
</evidence>
<dbReference type="KEGG" id="hnv:DDQ68_07070"/>
<name>A0A2Z3GFQ2_9BACT</name>
<sequence>MLAGDFYNKINDKSIINISKKDIYKKFIDLMASWGRRGPKVWATATAIGILSCQSTRYASCARTAPLLVQLEA</sequence>
<keyword evidence="2" id="KW-1185">Reference proteome</keyword>
<proteinExistence type="predicted"/>
<evidence type="ECO:0000313" key="2">
    <source>
        <dbReference type="Proteomes" id="UP000245999"/>
    </source>
</evidence>
<dbReference type="RefSeq" id="WP_109655670.1">
    <property type="nucleotide sequence ID" value="NZ_CP029145.1"/>
</dbReference>
<gene>
    <name evidence="1" type="ORF">DDQ68_07070</name>
</gene>
<accession>A0A2Z3GFQ2</accession>
<dbReference type="AlphaFoldDB" id="A0A2Z3GFQ2"/>
<organism evidence="1 2">
    <name type="scientific">Hymenobacter nivis</name>
    <dbReference type="NCBI Taxonomy" id="1850093"/>
    <lineage>
        <taxon>Bacteria</taxon>
        <taxon>Pseudomonadati</taxon>
        <taxon>Bacteroidota</taxon>
        <taxon>Cytophagia</taxon>
        <taxon>Cytophagales</taxon>
        <taxon>Hymenobacteraceae</taxon>
        <taxon>Hymenobacter</taxon>
    </lineage>
</organism>
<dbReference type="Proteomes" id="UP000245999">
    <property type="component" value="Chromosome"/>
</dbReference>
<reference evidence="2" key="1">
    <citation type="submission" date="2018-04" db="EMBL/GenBank/DDBJ databases">
        <title>Complete genome of Antarctic heterotrophic bacterium Hymenobacter nivis.</title>
        <authorList>
            <person name="Terashima M."/>
        </authorList>
    </citation>
    <scope>NUCLEOTIDE SEQUENCE [LARGE SCALE GENOMIC DNA]</scope>
    <source>
        <strain evidence="2">NBRC 111535</strain>
    </source>
</reference>
<dbReference type="EMBL" id="CP029145">
    <property type="protein sequence ID" value="AWM32569.1"/>
    <property type="molecule type" value="Genomic_DNA"/>
</dbReference>
<protein>
    <submittedName>
        <fullName evidence="1">Uncharacterized protein</fullName>
    </submittedName>
</protein>